<feature type="domain" description="C-CAP/cofactor C-like" evidence="3">
    <location>
        <begin position="299"/>
        <end position="434"/>
    </location>
</feature>
<dbReference type="PANTHER" id="PTHR10652">
    <property type="entry name" value="ADENYLYL CYCLASE-ASSOCIATED PROTEIN"/>
    <property type="match status" value="1"/>
</dbReference>
<comment type="similarity">
    <text evidence="1">Belongs to the CAP family.</text>
</comment>
<name>A0A0C2IYS6_THEKT</name>
<dbReference type="InterPro" id="IPR013912">
    <property type="entry name" value="Adenylate_cyclase-assoc_CAP_C"/>
</dbReference>
<evidence type="ECO:0000256" key="2">
    <source>
        <dbReference type="SAM" id="MobiDB-lite"/>
    </source>
</evidence>
<dbReference type="InterPro" id="IPR001837">
    <property type="entry name" value="Adenylate_cyclase-assoc_CAP"/>
</dbReference>
<dbReference type="GO" id="GO:0003779">
    <property type="term" value="F:actin binding"/>
    <property type="evidence" value="ECO:0007669"/>
    <property type="project" value="InterPro"/>
</dbReference>
<evidence type="ECO:0000259" key="3">
    <source>
        <dbReference type="PROSITE" id="PS51329"/>
    </source>
</evidence>
<dbReference type="Pfam" id="PF08603">
    <property type="entry name" value="CAP_C"/>
    <property type="match status" value="1"/>
</dbReference>
<keyword evidence="5" id="KW-1185">Reference proteome</keyword>
<dbReference type="GO" id="GO:0007015">
    <property type="term" value="P:actin filament organization"/>
    <property type="evidence" value="ECO:0007669"/>
    <property type="project" value="TreeGrafter"/>
</dbReference>
<dbReference type="OrthoDB" id="1601at2759"/>
<evidence type="ECO:0000313" key="4">
    <source>
        <dbReference type="EMBL" id="KII70664.1"/>
    </source>
</evidence>
<evidence type="ECO:0000256" key="1">
    <source>
        <dbReference type="ARBA" id="ARBA00007659"/>
    </source>
</evidence>
<comment type="caution">
    <text evidence="4">The sequence shown here is derived from an EMBL/GenBank/DDBJ whole genome shotgun (WGS) entry which is preliminary data.</text>
</comment>
<proteinExistence type="inferred from homology"/>
<protein>
    <submittedName>
        <fullName evidence="4">Adenylyl cyclase-associated protein 1</fullName>
    </submittedName>
</protein>
<dbReference type="InterPro" id="IPR017901">
    <property type="entry name" value="C-CAP_CF_C-like"/>
</dbReference>
<dbReference type="InterPro" id="IPR006599">
    <property type="entry name" value="CARP_motif"/>
</dbReference>
<feature type="compositionally biased region" description="Polar residues" evidence="2">
    <location>
        <begin position="217"/>
        <end position="227"/>
    </location>
</feature>
<dbReference type="EMBL" id="JWZT01002000">
    <property type="protein sequence ID" value="KII70664.1"/>
    <property type="molecule type" value="Genomic_DNA"/>
</dbReference>
<sequence length="454" mass="50232">MQAERLEEAIQRLEKVADRLESVGVKSTAKESTSTMVSDFEAIIDGPVVEFIKLSQNINQELYQGCLLLQNAFNINCQIMRVVSTSKKPADDVFAKILKPLCDSIDSVKDYSGKHFKSDFKTHYDALVAYSSCFAWIQAAGKPQQYIAESIESGVFYTNRVLKDPKFKYFRPTIRSEDHKAWVNALKSCFDALKEYAQEHHSMGCSWNPKGSEAALQPSTKTPQSTAKAEKPETKGPPPAAAIFSAISSKGLNITSGLKKVDDSQKTHKNPNLRATAIVSDTGPKAPKTKVAADVTAKPPKMELEGTTWSVENQVNQQMLEIKGQEKKYKVYIYNCQNTNVVVHHKLNVVSIDKCHNVIVHLKSGLIATCEVTNSKKVEVYTDDVLPMVNINSSHGVQVVVNEKSTSTQVTTNMSSTVNLCLSTPTVEFTEYPIPEVFVSQLVDGKLDTKTTKI</sequence>
<dbReference type="PANTHER" id="PTHR10652:SF0">
    <property type="entry name" value="ADENYLYL CYCLASE-ASSOCIATED PROTEIN"/>
    <property type="match status" value="1"/>
</dbReference>
<dbReference type="GO" id="GO:0005737">
    <property type="term" value="C:cytoplasm"/>
    <property type="evidence" value="ECO:0007669"/>
    <property type="project" value="TreeGrafter"/>
</dbReference>
<dbReference type="GO" id="GO:0019933">
    <property type="term" value="P:cAMP-mediated signaling"/>
    <property type="evidence" value="ECO:0007669"/>
    <property type="project" value="TreeGrafter"/>
</dbReference>
<gene>
    <name evidence="4" type="ORF">RF11_16508</name>
</gene>
<reference evidence="4 5" key="1">
    <citation type="journal article" date="2014" name="Genome Biol. Evol.">
        <title>The genome of the myxosporean Thelohanellus kitauei shows adaptations to nutrient acquisition within its fish host.</title>
        <authorList>
            <person name="Yang Y."/>
            <person name="Xiong J."/>
            <person name="Zhou Z."/>
            <person name="Huo F."/>
            <person name="Miao W."/>
            <person name="Ran C."/>
            <person name="Liu Y."/>
            <person name="Zhang J."/>
            <person name="Feng J."/>
            <person name="Wang M."/>
            <person name="Wang M."/>
            <person name="Wang L."/>
            <person name="Yao B."/>
        </authorList>
    </citation>
    <scope>NUCLEOTIDE SEQUENCE [LARGE SCALE GENOMIC DNA]</scope>
    <source>
        <strain evidence="4">Wuqing</strain>
    </source>
</reference>
<dbReference type="Gene3D" id="1.25.40.330">
    <property type="entry name" value="Adenylate cyclase-associated CAP, N-terminal domain"/>
    <property type="match status" value="1"/>
</dbReference>
<evidence type="ECO:0000313" key="5">
    <source>
        <dbReference type="Proteomes" id="UP000031668"/>
    </source>
</evidence>
<dbReference type="SUPFAM" id="SSF69340">
    <property type="entry name" value="C-terminal domain of adenylylcyclase associated protein"/>
    <property type="match status" value="1"/>
</dbReference>
<dbReference type="InterPro" id="IPR016098">
    <property type="entry name" value="CAP/MinC_C"/>
</dbReference>
<dbReference type="SUPFAM" id="SSF101278">
    <property type="entry name" value="N-terminal domain of adenylylcyclase associated protein, CAP"/>
    <property type="match status" value="1"/>
</dbReference>
<dbReference type="Pfam" id="PF21938">
    <property type="entry name" value="CAP_N"/>
    <property type="match status" value="1"/>
</dbReference>
<dbReference type="Gene3D" id="2.160.20.70">
    <property type="match status" value="1"/>
</dbReference>
<accession>A0A0C2IYS6</accession>
<organism evidence="4 5">
    <name type="scientific">Thelohanellus kitauei</name>
    <name type="common">Myxosporean</name>
    <dbReference type="NCBI Taxonomy" id="669202"/>
    <lineage>
        <taxon>Eukaryota</taxon>
        <taxon>Metazoa</taxon>
        <taxon>Cnidaria</taxon>
        <taxon>Myxozoa</taxon>
        <taxon>Myxosporea</taxon>
        <taxon>Bivalvulida</taxon>
        <taxon>Platysporina</taxon>
        <taxon>Myxobolidae</taxon>
        <taxon>Thelohanellus</taxon>
    </lineage>
</organism>
<dbReference type="AlphaFoldDB" id="A0A0C2IYS6"/>
<dbReference type="InterPro" id="IPR036223">
    <property type="entry name" value="CAP_C_sf"/>
</dbReference>
<dbReference type="PROSITE" id="PS51329">
    <property type="entry name" value="C_CAP_COFACTOR_C"/>
    <property type="match status" value="1"/>
</dbReference>
<dbReference type="SMART" id="SM00673">
    <property type="entry name" value="CARP"/>
    <property type="match status" value="2"/>
</dbReference>
<dbReference type="Proteomes" id="UP000031668">
    <property type="component" value="Unassembled WGS sequence"/>
</dbReference>
<dbReference type="OMA" id="KSQQTHK"/>
<dbReference type="GO" id="GO:0008179">
    <property type="term" value="F:adenylate cyclase binding"/>
    <property type="evidence" value="ECO:0007669"/>
    <property type="project" value="TreeGrafter"/>
</dbReference>
<dbReference type="InterPro" id="IPR036222">
    <property type="entry name" value="CAP_N_sf"/>
</dbReference>
<dbReference type="InterPro" id="IPR053950">
    <property type="entry name" value="CAP_N"/>
</dbReference>
<feature type="region of interest" description="Disordered" evidence="2">
    <location>
        <begin position="207"/>
        <end position="239"/>
    </location>
</feature>